<protein>
    <recommendedName>
        <fullName evidence="4">Putative glutamate--cysteine ligase 2</fullName>
        <ecNumber evidence="4">6.3.2.2</ecNumber>
    </recommendedName>
    <alternativeName>
        <fullName evidence="4">Gamma-glutamylcysteine synthetase 2</fullName>
        <shortName evidence="4">GCS 2</shortName>
        <shortName evidence="4">Gamma-GCS 2</shortName>
    </alternativeName>
</protein>
<gene>
    <name evidence="5" type="ORF">OC929_21270</name>
</gene>
<evidence type="ECO:0000256" key="3">
    <source>
        <dbReference type="ARBA" id="ARBA00022840"/>
    </source>
</evidence>
<dbReference type="EMBL" id="JAOSLA010000043">
    <property type="protein sequence ID" value="MCU7240582.1"/>
    <property type="molecule type" value="Genomic_DNA"/>
</dbReference>
<dbReference type="RefSeq" id="WP_262952493.1">
    <property type="nucleotide sequence ID" value="NZ_JAOSLA010000043.1"/>
</dbReference>
<comment type="caution">
    <text evidence="5">The sequence shown here is derived from an EMBL/GenBank/DDBJ whole genome shotgun (WGS) entry which is preliminary data.</text>
</comment>
<dbReference type="Gene3D" id="3.30.590.20">
    <property type="match status" value="1"/>
</dbReference>
<proteinExistence type="inferred from homology"/>
<dbReference type="InterPro" id="IPR006336">
    <property type="entry name" value="GCS2"/>
</dbReference>
<evidence type="ECO:0000313" key="6">
    <source>
        <dbReference type="Proteomes" id="UP001139994"/>
    </source>
</evidence>
<dbReference type="PANTHER" id="PTHR36510">
    <property type="entry name" value="GLUTAMATE--CYSTEINE LIGASE 2-RELATED"/>
    <property type="match status" value="1"/>
</dbReference>
<comment type="function">
    <text evidence="4">ATP-dependent carboxylate-amine ligase which exhibits weak glutamate--cysteine ligase activity.</text>
</comment>
<dbReference type="EC" id="6.3.2.2" evidence="4"/>
<dbReference type="GO" id="GO:0016874">
    <property type="term" value="F:ligase activity"/>
    <property type="evidence" value="ECO:0007669"/>
    <property type="project" value="UniProtKB-KW"/>
</dbReference>
<comment type="similarity">
    <text evidence="4">Belongs to the glutamate--cysteine ligase type 2 family. YbdK subfamily.</text>
</comment>
<name>A0ABT2VGS5_9PSED</name>
<reference evidence="5" key="2">
    <citation type="submission" date="2022-09" db="EMBL/GenBank/DDBJ databases">
        <authorList>
            <person name="Cesa-Luna C."/>
            <person name="Girard L."/>
            <person name="Lood C."/>
            <person name="Hofte M."/>
            <person name="De Mot R."/>
        </authorList>
    </citation>
    <scope>NUCLEOTIDE SEQUENCE</scope>
    <source>
        <strain evidence="5">COR51</strain>
    </source>
</reference>
<keyword evidence="3 4" id="KW-0067">ATP-binding</keyword>
<dbReference type="InterPro" id="IPR011793">
    <property type="entry name" value="YbdK"/>
</dbReference>
<evidence type="ECO:0000256" key="2">
    <source>
        <dbReference type="ARBA" id="ARBA00022741"/>
    </source>
</evidence>
<dbReference type="NCBIfam" id="TIGR02050">
    <property type="entry name" value="gshA_cyan_rel"/>
    <property type="match status" value="1"/>
</dbReference>
<reference evidence="5" key="1">
    <citation type="journal article" date="2022" name="Microbiol. Spectr.">
        <title>An Nuclear Magnetic Resonance Fingerprint Matching Approach for the Identification and Structural Re-Evaluation of Pseudomonas Lipopeptides.</title>
        <authorList>
            <person name="De Roo V."/>
            <person name="Verleysen Y."/>
            <person name="Kovacs B."/>
            <person name="De Vleeschouwer M."/>
            <person name="Muangkaew P."/>
            <person name="Girard L."/>
            <person name="Hofte M."/>
            <person name="De Mot R."/>
            <person name="Madder A."/>
            <person name="Geudens N."/>
            <person name="Martins J.C."/>
        </authorList>
    </citation>
    <scope>NUCLEOTIDE SEQUENCE</scope>
    <source>
        <strain evidence="5">COR51</strain>
    </source>
</reference>
<dbReference type="HAMAP" id="MF_01609">
    <property type="entry name" value="Glu_cys_ligase_2"/>
    <property type="match status" value="1"/>
</dbReference>
<keyword evidence="2 4" id="KW-0547">Nucleotide-binding</keyword>
<dbReference type="PANTHER" id="PTHR36510:SF1">
    <property type="entry name" value="GLUTAMATE--CYSTEINE LIGASE 2-RELATED"/>
    <property type="match status" value="1"/>
</dbReference>
<dbReference type="Pfam" id="PF04107">
    <property type="entry name" value="GCS2"/>
    <property type="match status" value="1"/>
</dbReference>
<evidence type="ECO:0000256" key="1">
    <source>
        <dbReference type="ARBA" id="ARBA00022598"/>
    </source>
</evidence>
<dbReference type="InterPro" id="IPR014746">
    <property type="entry name" value="Gln_synth/guanido_kin_cat_dom"/>
</dbReference>
<accession>A0ABT2VGS5</accession>
<dbReference type="Proteomes" id="UP001139994">
    <property type="component" value="Unassembled WGS sequence"/>
</dbReference>
<dbReference type="SUPFAM" id="SSF55931">
    <property type="entry name" value="Glutamine synthetase/guanido kinase"/>
    <property type="match status" value="1"/>
</dbReference>
<reference evidence="5" key="3">
    <citation type="journal article" date="2023" name="mSystems">
        <title>Charting the Lipopeptidome of Nonpathogenic Pseudomonas.</title>
        <authorList>
            <person name="Cesa-Luna C."/>
            <person name="Geudens N."/>
            <person name="Girard L."/>
            <person name="De Roo V."/>
            <person name="Maklad H.R."/>
            <person name="Martins J.C."/>
            <person name="Hofte M."/>
            <person name="De Mot R."/>
        </authorList>
    </citation>
    <scope>NUCLEOTIDE SEQUENCE</scope>
    <source>
        <strain evidence="5">COR51</strain>
    </source>
</reference>
<evidence type="ECO:0000313" key="5">
    <source>
        <dbReference type="EMBL" id="MCU7240582.1"/>
    </source>
</evidence>
<evidence type="ECO:0000256" key="4">
    <source>
        <dbReference type="HAMAP-Rule" id="MF_01609"/>
    </source>
</evidence>
<dbReference type="InterPro" id="IPR050141">
    <property type="entry name" value="GCL_type2/YbdK_subfam"/>
</dbReference>
<keyword evidence="6" id="KW-1185">Reference proteome</keyword>
<dbReference type="NCBIfam" id="NF010039">
    <property type="entry name" value="PRK13515.1"/>
    <property type="match status" value="1"/>
</dbReference>
<comment type="catalytic activity">
    <reaction evidence="4">
        <text>L-cysteine + L-glutamate + ATP = gamma-L-glutamyl-L-cysteine + ADP + phosphate + H(+)</text>
        <dbReference type="Rhea" id="RHEA:13285"/>
        <dbReference type="ChEBI" id="CHEBI:15378"/>
        <dbReference type="ChEBI" id="CHEBI:29985"/>
        <dbReference type="ChEBI" id="CHEBI:30616"/>
        <dbReference type="ChEBI" id="CHEBI:35235"/>
        <dbReference type="ChEBI" id="CHEBI:43474"/>
        <dbReference type="ChEBI" id="CHEBI:58173"/>
        <dbReference type="ChEBI" id="CHEBI:456216"/>
        <dbReference type="EC" id="6.3.2.2"/>
    </reaction>
</comment>
<keyword evidence="1 4" id="KW-0436">Ligase</keyword>
<sequence length="389" mass="44084">MARSCTFGIEEEYLLVDLATGRVLAAPSPAVARCCRDALGPWFAEEMFRSQVEVASPVFDTLHQARGFFTEQRQRLSQALAGEGAGLYGAGSHPSAQWLRQRPRDTPHYRQLFDDYRLVARRSLLNGLHVHVGVPAGVDRMQVINRVSYWLPLLLALSTSSAYWSGQDTGYMSYRRVVCGEWPHMGLPEPLPDWSAYERYRALLQRTGSLAEDGDFWWAIRPSRRFPTVELRICDGCPRLDDALAIAGLFRHLVEHALGRSDAVSSREMRWVTQENYWRALRQGRLGTFIGVHEQQPVSADGWLTQLQRQYPVDTADAERAFIQARRILRDGTSADHQRETYALAREQGLDDRQAMRKVVEQVMDDHLLVSVGHSVQIAECKAADSLCD</sequence>
<organism evidence="5 6">
    <name type="scientific">Pseudomonas peradeniyensis</name>
    <dbReference type="NCBI Taxonomy" id="2745488"/>
    <lineage>
        <taxon>Bacteria</taxon>
        <taxon>Pseudomonadati</taxon>
        <taxon>Pseudomonadota</taxon>
        <taxon>Gammaproteobacteria</taxon>
        <taxon>Pseudomonadales</taxon>
        <taxon>Pseudomonadaceae</taxon>
        <taxon>Pseudomonas</taxon>
    </lineage>
</organism>